<dbReference type="Proteomes" id="UP000680304">
    <property type="component" value="Unassembled WGS sequence"/>
</dbReference>
<comment type="caution">
    <text evidence="1">The sequence shown here is derived from an EMBL/GenBank/DDBJ whole genome shotgun (WGS) entry which is preliminary data.</text>
</comment>
<proteinExistence type="predicted"/>
<evidence type="ECO:0000313" key="1">
    <source>
        <dbReference type="EMBL" id="GIQ66179.1"/>
    </source>
</evidence>
<dbReference type="EMBL" id="BOVJ01000168">
    <property type="protein sequence ID" value="GIQ66179.1"/>
    <property type="molecule type" value="Genomic_DNA"/>
</dbReference>
<name>A0ABQ4ND94_9BACL</name>
<evidence type="ECO:0000313" key="2">
    <source>
        <dbReference type="Proteomes" id="UP000680304"/>
    </source>
</evidence>
<accession>A0ABQ4ND94</accession>
<protein>
    <submittedName>
        <fullName evidence="1">Uncharacterized protein</fullName>
    </submittedName>
</protein>
<gene>
    <name evidence="1" type="ORF">PACILC2_47470</name>
</gene>
<reference evidence="1 2" key="1">
    <citation type="submission" date="2021-04" db="EMBL/GenBank/DDBJ databases">
        <title>Draft genome sequence of Paenibacillus cisolokensis, LC2-13A.</title>
        <authorList>
            <person name="Uke A."/>
            <person name="Chhe C."/>
            <person name="Baramee S."/>
            <person name="Kosugi A."/>
        </authorList>
    </citation>
    <scope>NUCLEOTIDE SEQUENCE [LARGE SCALE GENOMIC DNA]</scope>
    <source>
        <strain evidence="1 2">LC2-13A</strain>
    </source>
</reference>
<organism evidence="1 2">
    <name type="scientific">Paenibacillus cisolokensis</name>
    <dbReference type="NCBI Taxonomy" id="1658519"/>
    <lineage>
        <taxon>Bacteria</taxon>
        <taxon>Bacillati</taxon>
        <taxon>Bacillota</taxon>
        <taxon>Bacilli</taxon>
        <taxon>Bacillales</taxon>
        <taxon>Paenibacillaceae</taxon>
        <taxon>Paenibacillus</taxon>
    </lineage>
</organism>
<sequence length="60" mass="6258">MRSGIVTEASTDKVIAASTVIVAETNTDIVTEPSTGIVIAASRCEMVFPGNKHFNEGGCM</sequence>
<keyword evidence="2" id="KW-1185">Reference proteome</keyword>